<dbReference type="RefSeq" id="WP_077171157.1">
    <property type="nucleotide sequence ID" value="NZ_MTLN01000002.1"/>
</dbReference>
<evidence type="ECO:0000256" key="1">
    <source>
        <dbReference type="ARBA" id="ARBA00022679"/>
    </source>
</evidence>
<comment type="caution">
    <text evidence="3">The sequence shown here is derived from an EMBL/GenBank/DDBJ whole genome shotgun (WGS) entry which is preliminary data.</text>
</comment>
<evidence type="ECO:0000313" key="4">
    <source>
        <dbReference type="Proteomes" id="UP000189310"/>
    </source>
</evidence>
<name>A0ABX3IWB3_9PSED</name>
<accession>A0ABX3IWB3</accession>
<dbReference type="Pfam" id="PF00534">
    <property type="entry name" value="Glycos_transf_1"/>
    <property type="match status" value="2"/>
</dbReference>
<feature type="domain" description="Glycosyl transferase family 1" evidence="2">
    <location>
        <begin position="225"/>
        <end position="383"/>
    </location>
</feature>
<keyword evidence="4" id="KW-1185">Reference proteome</keyword>
<keyword evidence="1" id="KW-0808">Transferase</keyword>
<dbReference type="Gene3D" id="3.40.50.2000">
    <property type="entry name" value="Glycogen Phosphorylase B"/>
    <property type="match status" value="3"/>
</dbReference>
<dbReference type="EMBL" id="MTLN01000002">
    <property type="protein sequence ID" value="ONN72672.1"/>
    <property type="molecule type" value="Genomic_DNA"/>
</dbReference>
<evidence type="ECO:0000259" key="2">
    <source>
        <dbReference type="Pfam" id="PF00534"/>
    </source>
</evidence>
<dbReference type="SUPFAM" id="SSF53756">
    <property type="entry name" value="UDP-Glycosyltransferase/glycogen phosphorylase"/>
    <property type="match status" value="2"/>
</dbReference>
<dbReference type="CDD" id="cd03809">
    <property type="entry name" value="GT4_MtfB-like"/>
    <property type="match status" value="2"/>
</dbReference>
<dbReference type="Proteomes" id="UP000189310">
    <property type="component" value="Unassembled WGS sequence"/>
</dbReference>
<sequence>MRIVLDLQGAQTESRYRGIGRYSLSLAQGIVRNRGEHEVIILLNGQFGDTIEPIRAAFEGLLPVDCIHVWYGPAHTAECLSGNDWRRLASETLREAYIASLNADVVHISSLFEGTADDAIVTLGGISSDTPVVVTLYDLIPLMNPEDYLDPHPNFKNYYLNKIAHLKSAQGWLGISESACREGIDVAGLPADRVVNISTAADSIFVPAQMSAEDESFLREKFAIRGAFVLYTGGADPRKNLERMIEAYASLDRHIRSEHQLVLAGKMPENIIAGLRASASSFGLKEYELVFTGYVTDQELVALYSTCKVFIFPSRHEGFGLPALEAMSCGAPVIGSNTSSVPEVIGTAEALFDPFDLDSMRQSLSRAITDEEFRQRLIAHGKEHSKKFSWDRSAIAALALFERVAGKATSSVAPDRSRLITLAEEAIASIVLEKPTFNDIKQCAAAFAQNFRPEREKKLFIDISQLVHVDSKSGIQRVVRSVLQQLLSTPPAGYSSEPVYATMDSLGYRYASEFLKKNFPAFAHADRDIDTAIDYASGDVFLGLDLQHHVVIRQQAAHKAMRNAGVDVSFVVYDLLPVLMPEVFRDFIGDLHHEWLQAISQNNTLLCISAAVAQDMRDWLDAHPVARHKQLRIEWFHLGADVESSMPTKGLPDDAGQVLTQLEERATFLSVGTIEPRKGHDQTLAAFDLLWREGLDVNLVLVGQAGWNTEDLIAKLQGHPLLGKKLFWLKGISDEYLERIYEAADCLVNSSKGEGFGLPLIEAAQAGLPIIARDLPVFREVAGDHALYFEGGSGEALAATVKRWLPLHARSEHPRSEDMPWLTWESSTKQLIQVLLKRESEAGIAG</sequence>
<dbReference type="PANTHER" id="PTHR46401:SF2">
    <property type="entry name" value="GLYCOSYLTRANSFERASE WBBK-RELATED"/>
    <property type="match status" value="1"/>
</dbReference>
<dbReference type="InterPro" id="IPR001296">
    <property type="entry name" value="Glyco_trans_1"/>
</dbReference>
<evidence type="ECO:0000313" key="3">
    <source>
        <dbReference type="EMBL" id="ONN72672.1"/>
    </source>
</evidence>
<proteinExistence type="predicted"/>
<dbReference type="PANTHER" id="PTHR46401">
    <property type="entry name" value="GLYCOSYLTRANSFERASE WBBK-RELATED"/>
    <property type="match status" value="1"/>
</dbReference>
<protein>
    <recommendedName>
        <fullName evidence="2">Glycosyl transferase family 1 domain-containing protein</fullName>
    </recommendedName>
</protein>
<gene>
    <name evidence="3" type="ORF">BVL52_02525</name>
</gene>
<organism evidence="3 4">
    <name type="scientific">Pseudomonas oryzihabitans</name>
    <dbReference type="NCBI Taxonomy" id="47885"/>
    <lineage>
        <taxon>Bacteria</taxon>
        <taxon>Pseudomonadati</taxon>
        <taxon>Pseudomonadota</taxon>
        <taxon>Gammaproteobacteria</taxon>
        <taxon>Pseudomonadales</taxon>
        <taxon>Pseudomonadaceae</taxon>
        <taxon>Pseudomonas</taxon>
    </lineage>
</organism>
<feature type="domain" description="Glycosyl transferase family 1" evidence="2">
    <location>
        <begin position="663"/>
        <end position="805"/>
    </location>
</feature>
<reference evidence="3 4" key="1">
    <citation type="submission" date="2017-01" db="EMBL/GenBank/DDBJ databases">
        <title>Pseudomonas psychrotolerans genome sequencing and assembly.</title>
        <authorList>
            <person name="Vyas B."/>
            <person name="Mayilraj S."/>
        </authorList>
    </citation>
    <scope>NUCLEOTIDE SEQUENCE [LARGE SCALE GENOMIC DNA]</scope>
    <source>
        <strain evidence="3 4">SDS18</strain>
    </source>
</reference>